<dbReference type="InterPro" id="IPR050445">
    <property type="entry name" value="Bact_polysacc_biosynth/exp"/>
</dbReference>
<dbReference type="SUPFAM" id="SSF52540">
    <property type="entry name" value="P-loop containing nucleoside triphosphate hydrolases"/>
    <property type="match status" value="1"/>
</dbReference>
<dbReference type="InterPro" id="IPR027417">
    <property type="entry name" value="P-loop_NTPase"/>
</dbReference>
<evidence type="ECO:0000256" key="4">
    <source>
        <dbReference type="ARBA" id="ARBA00022989"/>
    </source>
</evidence>
<dbReference type="Proteomes" id="UP000052167">
    <property type="component" value="Unassembled WGS sequence"/>
</dbReference>
<evidence type="ECO:0000313" key="10">
    <source>
        <dbReference type="Proteomes" id="UP000052167"/>
    </source>
</evidence>
<sequence length="715" mass="76592">MSGVMGNNQDVDIDLGRLFSAVWERRKLVAGIVVVSAGVALLATTMMTPLYKGETRLLIESRSANLSNGPAPAAANDPVLDALNISSQAELLRSTDLIRQVAADLRLEETDEFNPHRQSFLPSPFVLLGLQQDPLDIPPEDRLIKEFREKLQVFAVENSRVIAVEFSSEDPRLAAAVPNQIAKVYLQLQSGAKLDNNSDVTRWLEPEIATLTEKVREAEAKVAEYRSSAGLFQSSDTSSFTAQQLNNISTELARVRAERANAEARAENVRAAVEAGRNSDSLAEVVGSQVVQRLRETEANVQAQIADQSTVLLENHPRLKGLRAQLAGIRQQIDGETRKILASLDSEAEVSRIRERQLIQQLNELKAASSKAGEEEVGLRALEREATAQRQLLETYLARYREAASRADPNAAPADARVISSAFEPSEAYFPKVLPIVIIVALASLILTAVAIMVGALFSGRALRPTGEANASAANEPVTVVRERAPATEAGVSVDPVDAAAAAAFVSANEEPATGSTASPLQDEAFSTVGVANTLLRHGVPCAFAMSPGGDAGSTATVMLAREVAERGKSVILLDLSSSGCPSKLMAENMRLPGITDLLCGETAFGDAIHSDRLSDAHIIPRGAADVESAMRASDRLRIIIDALVDAYDLVLVECGTAQVSSLEKLGGRPEMEIVLSMPEGQDHQVVELVQQLTDAGYRNLLIMAGGVPSRRRAA</sequence>
<dbReference type="GO" id="GO:0005886">
    <property type="term" value="C:plasma membrane"/>
    <property type="evidence" value="ECO:0007669"/>
    <property type="project" value="UniProtKB-SubCell"/>
</dbReference>
<dbReference type="InterPro" id="IPR003856">
    <property type="entry name" value="LPS_length_determ_N"/>
</dbReference>
<keyword evidence="4 7" id="KW-1133">Transmembrane helix</keyword>
<keyword evidence="5 7" id="KW-0472">Membrane</keyword>
<feature type="transmembrane region" description="Helical" evidence="7">
    <location>
        <begin position="433"/>
        <end position="458"/>
    </location>
</feature>
<dbReference type="OrthoDB" id="7786248at2"/>
<dbReference type="AlphaFoldDB" id="A0A922T5P0"/>
<reference evidence="9 10" key="1">
    <citation type="submission" date="2014-06" db="EMBL/GenBank/DDBJ databases">
        <title>Rhizobium pelagicum/R2-400B4.</title>
        <authorList>
            <person name="Kimes N.E."/>
            <person name="Lopez-Perez M."/>
        </authorList>
    </citation>
    <scope>NUCLEOTIDE SEQUENCE [LARGE SCALE GENOMIC DNA]</scope>
    <source>
        <strain evidence="9 10">R2-400B4</strain>
    </source>
</reference>
<evidence type="ECO:0000256" key="7">
    <source>
        <dbReference type="SAM" id="Phobius"/>
    </source>
</evidence>
<protein>
    <submittedName>
        <fullName evidence="9">Chain-length determining protein</fullName>
    </submittedName>
</protein>
<proteinExistence type="predicted"/>
<name>A0A922T5P0_9HYPH</name>
<gene>
    <name evidence="9" type="ORF">GV68_26345</name>
</gene>
<evidence type="ECO:0000313" key="9">
    <source>
        <dbReference type="EMBL" id="KEQ08711.1"/>
    </source>
</evidence>
<comment type="subcellular location">
    <subcellularLocation>
        <location evidence="1">Cell membrane</location>
        <topology evidence="1">Multi-pass membrane protein</topology>
    </subcellularLocation>
</comment>
<dbReference type="Gene3D" id="3.40.50.300">
    <property type="entry name" value="P-loop containing nucleotide triphosphate hydrolases"/>
    <property type="match status" value="1"/>
</dbReference>
<feature type="coiled-coil region" evidence="6">
    <location>
        <begin position="208"/>
        <end position="272"/>
    </location>
</feature>
<dbReference type="RefSeq" id="WP_037165331.1">
    <property type="nucleotide sequence ID" value="NZ_CAJXID010000025.1"/>
</dbReference>
<keyword evidence="3 7" id="KW-0812">Transmembrane</keyword>
<keyword evidence="10" id="KW-1185">Reference proteome</keyword>
<evidence type="ECO:0000256" key="1">
    <source>
        <dbReference type="ARBA" id="ARBA00004651"/>
    </source>
</evidence>
<evidence type="ECO:0000256" key="6">
    <source>
        <dbReference type="SAM" id="Coils"/>
    </source>
</evidence>
<dbReference type="EMBL" id="JOKJ01000009">
    <property type="protein sequence ID" value="KEQ08711.1"/>
    <property type="molecule type" value="Genomic_DNA"/>
</dbReference>
<dbReference type="GO" id="GO:0004713">
    <property type="term" value="F:protein tyrosine kinase activity"/>
    <property type="evidence" value="ECO:0007669"/>
    <property type="project" value="TreeGrafter"/>
</dbReference>
<feature type="transmembrane region" description="Helical" evidence="7">
    <location>
        <begin position="28"/>
        <end position="51"/>
    </location>
</feature>
<dbReference type="PANTHER" id="PTHR32309">
    <property type="entry name" value="TYROSINE-PROTEIN KINASE"/>
    <property type="match status" value="1"/>
</dbReference>
<evidence type="ECO:0000256" key="5">
    <source>
        <dbReference type="ARBA" id="ARBA00023136"/>
    </source>
</evidence>
<feature type="domain" description="Polysaccharide chain length determinant N-terminal" evidence="8">
    <location>
        <begin position="12"/>
        <end position="105"/>
    </location>
</feature>
<dbReference type="Pfam" id="PF02706">
    <property type="entry name" value="Wzz"/>
    <property type="match status" value="1"/>
</dbReference>
<evidence type="ECO:0000256" key="2">
    <source>
        <dbReference type="ARBA" id="ARBA00022475"/>
    </source>
</evidence>
<organism evidence="9 10">
    <name type="scientific">Pseudorhizobium pelagicum</name>
    <dbReference type="NCBI Taxonomy" id="1509405"/>
    <lineage>
        <taxon>Bacteria</taxon>
        <taxon>Pseudomonadati</taxon>
        <taxon>Pseudomonadota</taxon>
        <taxon>Alphaproteobacteria</taxon>
        <taxon>Hyphomicrobiales</taxon>
        <taxon>Rhizobiaceae</taxon>
        <taxon>Rhizobium/Agrobacterium group</taxon>
        <taxon>Pseudorhizobium</taxon>
    </lineage>
</organism>
<keyword evidence="2" id="KW-1003">Cell membrane</keyword>
<comment type="caution">
    <text evidence="9">The sequence shown here is derived from an EMBL/GenBank/DDBJ whole genome shotgun (WGS) entry which is preliminary data.</text>
</comment>
<dbReference type="PANTHER" id="PTHR32309:SF13">
    <property type="entry name" value="FERRIC ENTEROBACTIN TRANSPORT PROTEIN FEPE"/>
    <property type="match status" value="1"/>
</dbReference>
<evidence type="ECO:0000259" key="8">
    <source>
        <dbReference type="Pfam" id="PF02706"/>
    </source>
</evidence>
<accession>A0A922T5P0</accession>
<keyword evidence="6" id="KW-0175">Coiled coil</keyword>
<evidence type="ECO:0000256" key="3">
    <source>
        <dbReference type="ARBA" id="ARBA00022692"/>
    </source>
</evidence>